<protein>
    <recommendedName>
        <fullName evidence="4">Lectin-like protein BA14k</fullName>
    </recommendedName>
</protein>
<feature type="chain" id="PRO_5046958182" description="Lectin-like protein BA14k" evidence="1">
    <location>
        <begin position="28"/>
        <end position="112"/>
    </location>
</feature>
<feature type="signal peptide" evidence="1">
    <location>
        <begin position="1"/>
        <end position="27"/>
    </location>
</feature>
<dbReference type="Proteomes" id="UP001056937">
    <property type="component" value="Chromosome 1"/>
</dbReference>
<proteinExistence type="predicted"/>
<keyword evidence="3" id="KW-1185">Reference proteome</keyword>
<sequence>MMGRIKAAMLGIAGAATLLAAASPAEARVSDGVAVAAGLLGLGVGVAIASHAHDTYADADDDAPPPVYYAPAPVYYAPPPPPSYAYEYVEHCRVVNHWDGWAGRYLATRRCW</sequence>
<evidence type="ECO:0008006" key="4">
    <source>
        <dbReference type="Google" id="ProtNLM"/>
    </source>
</evidence>
<dbReference type="EMBL" id="CP084930">
    <property type="protein sequence ID" value="USI74086.1"/>
    <property type="molecule type" value="Genomic_DNA"/>
</dbReference>
<reference evidence="2" key="1">
    <citation type="journal article" date="2022" name="Toxins">
        <title>Genomic Analysis of Sphingopyxis sp. USTB-05 for Biodegrading Cyanobacterial Hepatotoxins.</title>
        <authorList>
            <person name="Liu C."/>
            <person name="Xu Q."/>
            <person name="Zhao Z."/>
            <person name="Zhang H."/>
            <person name="Liu X."/>
            <person name="Yin C."/>
            <person name="Liu Y."/>
            <person name="Yan H."/>
        </authorList>
    </citation>
    <scope>NUCLEOTIDE SEQUENCE</scope>
    <source>
        <strain evidence="2">NBD5</strain>
    </source>
</reference>
<keyword evidence="1" id="KW-0732">Signal</keyword>
<name>A0ABY4XAT6_9SPHN</name>
<gene>
    <name evidence="2" type="ORF">LHA26_06390</name>
</gene>
<accession>A0ABY4XAT6</accession>
<evidence type="ECO:0000313" key="3">
    <source>
        <dbReference type="Proteomes" id="UP001056937"/>
    </source>
</evidence>
<evidence type="ECO:0000256" key="1">
    <source>
        <dbReference type="SAM" id="SignalP"/>
    </source>
</evidence>
<organism evidence="2 3">
    <name type="scientific">Sphingomonas morindae</name>
    <dbReference type="NCBI Taxonomy" id="1541170"/>
    <lineage>
        <taxon>Bacteria</taxon>
        <taxon>Pseudomonadati</taxon>
        <taxon>Pseudomonadota</taxon>
        <taxon>Alphaproteobacteria</taxon>
        <taxon>Sphingomonadales</taxon>
        <taxon>Sphingomonadaceae</taxon>
        <taxon>Sphingomonas</taxon>
    </lineage>
</organism>
<evidence type="ECO:0000313" key="2">
    <source>
        <dbReference type="EMBL" id="USI74086.1"/>
    </source>
</evidence>
<dbReference type="RefSeq" id="WP_252167892.1">
    <property type="nucleotide sequence ID" value="NZ_CP084930.1"/>
</dbReference>